<dbReference type="CDD" id="cd08956">
    <property type="entry name" value="KR_3_FAS_SDR_x"/>
    <property type="match status" value="1"/>
</dbReference>
<keyword evidence="3" id="KW-0808">Transferase</keyword>
<dbReference type="SMART" id="SM00823">
    <property type="entry name" value="PKS_PP"/>
    <property type="match status" value="1"/>
</dbReference>
<feature type="non-terminal residue" evidence="8">
    <location>
        <position position="803"/>
    </location>
</feature>
<dbReference type="InterPro" id="IPR036291">
    <property type="entry name" value="NAD(P)-bd_dom_sf"/>
</dbReference>
<dbReference type="PROSITE" id="PS52004">
    <property type="entry name" value="KS3_2"/>
    <property type="match status" value="1"/>
</dbReference>
<dbReference type="AlphaFoldDB" id="A6GKS1"/>
<dbReference type="FunFam" id="3.40.47.10:FF:000019">
    <property type="entry name" value="Polyketide synthase type I"/>
    <property type="match status" value="1"/>
</dbReference>
<dbReference type="Gene3D" id="3.40.47.10">
    <property type="match status" value="1"/>
</dbReference>
<dbReference type="SMART" id="SM01294">
    <property type="entry name" value="PKS_PP_betabranch"/>
    <property type="match status" value="1"/>
</dbReference>
<dbReference type="InterPro" id="IPR020806">
    <property type="entry name" value="PKS_PP-bd"/>
</dbReference>
<dbReference type="GO" id="GO:0004315">
    <property type="term" value="F:3-oxoacyl-[acyl-carrier-protein] synthase activity"/>
    <property type="evidence" value="ECO:0007669"/>
    <property type="project" value="InterPro"/>
</dbReference>
<dbReference type="InterPro" id="IPR009081">
    <property type="entry name" value="PP-bd_ACP"/>
</dbReference>
<gene>
    <name evidence="8" type="ORF">PPSIR1_03238</name>
</gene>
<dbReference type="CDD" id="cd00833">
    <property type="entry name" value="PKS"/>
    <property type="match status" value="1"/>
</dbReference>
<accession>A6GKS1</accession>
<proteinExistence type="predicted"/>
<evidence type="ECO:0000256" key="5">
    <source>
        <dbReference type="SAM" id="MobiDB-lite"/>
    </source>
</evidence>
<dbReference type="InterPro" id="IPR050091">
    <property type="entry name" value="PKS_NRPS_Biosynth_Enz"/>
</dbReference>
<evidence type="ECO:0000259" key="7">
    <source>
        <dbReference type="PROSITE" id="PS52004"/>
    </source>
</evidence>
<dbReference type="InterPro" id="IPR016039">
    <property type="entry name" value="Thiolase-like"/>
</dbReference>
<evidence type="ECO:0000313" key="8">
    <source>
        <dbReference type="EMBL" id="EDM73532.1"/>
    </source>
</evidence>
<dbReference type="Pfam" id="PF00109">
    <property type="entry name" value="ketoacyl-synt"/>
    <property type="match status" value="1"/>
</dbReference>
<dbReference type="PROSITE" id="PS00012">
    <property type="entry name" value="PHOSPHOPANTETHEINE"/>
    <property type="match status" value="1"/>
</dbReference>
<dbReference type="SUPFAM" id="SSF53901">
    <property type="entry name" value="Thiolase-like"/>
    <property type="match status" value="1"/>
</dbReference>
<dbReference type="eggNOG" id="COG3321">
    <property type="taxonomic scope" value="Bacteria"/>
</dbReference>
<dbReference type="GO" id="GO:0031177">
    <property type="term" value="F:phosphopantetheine binding"/>
    <property type="evidence" value="ECO:0007669"/>
    <property type="project" value="InterPro"/>
</dbReference>
<dbReference type="PANTHER" id="PTHR43775">
    <property type="entry name" value="FATTY ACID SYNTHASE"/>
    <property type="match status" value="1"/>
</dbReference>
<comment type="function">
    <text evidence="4">Involved in production of the polyketide antibiotic thailandamide.</text>
</comment>
<dbReference type="InterPro" id="IPR006162">
    <property type="entry name" value="Ppantetheine_attach_site"/>
</dbReference>
<feature type="domain" description="Ketosynthase family 3 (KS3)" evidence="7">
    <location>
        <begin position="392"/>
        <end position="803"/>
    </location>
</feature>
<keyword evidence="1" id="KW-0596">Phosphopantetheine</keyword>
<evidence type="ECO:0000256" key="2">
    <source>
        <dbReference type="ARBA" id="ARBA00022553"/>
    </source>
</evidence>
<dbReference type="STRING" id="391625.PPSIR1_03238"/>
<organism evidence="8 9">
    <name type="scientific">Plesiocystis pacifica SIR-1</name>
    <dbReference type="NCBI Taxonomy" id="391625"/>
    <lineage>
        <taxon>Bacteria</taxon>
        <taxon>Pseudomonadati</taxon>
        <taxon>Myxococcota</taxon>
        <taxon>Polyangia</taxon>
        <taxon>Nannocystales</taxon>
        <taxon>Nannocystaceae</taxon>
        <taxon>Plesiocystis</taxon>
    </lineage>
</organism>
<dbReference type="SMART" id="SM00825">
    <property type="entry name" value="PKS_KS"/>
    <property type="match status" value="1"/>
</dbReference>
<dbReference type="Pfam" id="PF08659">
    <property type="entry name" value="KR"/>
    <property type="match status" value="1"/>
</dbReference>
<reference evidence="8 9" key="1">
    <citation type="submission" date="2007-06" db="EMBL/GenBank/DDBJ databases">
        <authorList>
            <person name="Shimkets L."/>
            <person name="Ferriera S."/>
            <person name="Johnson J."/>
            <person name="Kravitz S."/>
            <person name="Beeson K."/>
            <person name="Sutton G."/>
            <person name="Rogers Y.-H."/>
            <person name="Friedman R."/>
            <person name="Frazier M."/>
            <person name="Venter J.C."/>
        </authorList>
    </citation>
    <scope>NUCLEOTIDE SEQUENCE [LARGE SCALE GENOMIC DNA]</scope>
    <source>
        <strain evidence="8 9">SIR-1</strain>
    </source>
</reference>
<evidence type="ECO:0000259" key="6">
    <source>
        <dbReference type="PROSITE" id="PS50075"/>
    </source>
</evidence>
<dbReference type="InterPro" id="IPR018201">
    <property type="entry name" value="Ketoacyl_synth_AS"/>
</dbReference>
<feature type="region of interest" description="Disordered" evidence="5">
    <location>
        <begin position="1"/>
        <end position="20"/>
    </location>
</feature>
<dbReference type="PROSITE" id="PS00606">
    <property type="entry name" value="KS3_1"/>
    <property type="match status" value="1"/>
</dbReference>
<dbReference type="GO" id="GO:0006633">
    <property type="term" value="P:fatty acid biosynthetic process"/>
    <property type="evidence" value="ECO:0007669"/>
    <property type="project" value="InterPro"/>
</dbReference>
<keyword evidence="9" id="KW-1185">Reference proteome</keyword>
<dbReference type="PANTHER" id="PTHR43775:SF51">
    <property type="entry name" value="INACTIVE PHENOLPHTHIOCEROL SYNTHESIS POLYKETIDE SYNTHASE TYPE I PKS1-RELATED"/>
    <property type="match status" value="1"/>
</dbReference>
<dbReference type="SUPFAM" id="SSF47336">
    <property type="entry name" value="ACP-like"/>
    <property type="match status" value="1"/>
</dbReference>
<dbReference type="Gene3D" id="1.10.1200.10">
    <property type="entry name" value="ACP-like"/>
    <property type="match status" value="1"/>
</dbReference>
<feature type="compositionally biased region" description="Low complexity" evidence="5">
    <location>
        <begin position="7"/>
        <end position="16"/>
    </location>
</feature>
<keyword evidence="2" id="KW-0597">Phosphoprotein</keyword>
<evidence type="ECO:0000256" key="1">
    <source>
        <dbReference type="ARBA" id="ARBA00022450"/>
    </source>
</evidence>
<dbReference type="InterPro" id="IPR013968">
    <property type="entry name" value="PKS_KR"/>
</dbReference>
<dbReference type="SUPFAM" id="SSF51735">
    <property type="entry name" value="NAD(P)-binding Rossmann-fold domains"/>
    <property type="match status" value="1"/>
</dbReference>
<evidence type="ECO:0000313" key="9">
    <source>
        <dbReference type="Proteomes" id="UP000005801"/>
    </source>
</evidence>
<comment type="caution">
    <text evidence="8">The sequence shown here is derived from an EMBL/GenBank/DDBJ whole genome shotgun (WGS) entry which is preliminary data.</text>
</comment>
<dbReference type="Pfam" id="PF02801">
    <property type="entry name" value="Ketoacyl-synt_C"/>
    <property type="match status" value="1"/>
</dbReference>
<evidence type="ECO:0000256" key="3">
    <source>
        <dbReference type="ARBA" id="ARBA00022679"/>
    </source>
</evidence>
<dbReference type="InterPro" id="IPR014031">
    <property type="entry name" value="Ketoacyl_synth_C"/>
</dbReference>
<feature type="domain" description="Carrier" evidence="6">
    <location>
        <begin position="290"/>
        <end position="366"/>
    </location>
</feature>
<dbReference type="SMART" id="SM00822">
    <property type="entry name" value="PKS_KR"/>
    <property type="match status" value="1"/>
</dbReference>
<protein>
    <submittedName>
        <fullName evidence="8">Putative type I polyketide synthase</fullName>
    </submittedName>
</protein>
<dbReference type="Gene3D" id="3.40.50.720">
    <property type="entry name" value="NAD(P)-binding Rossmann-like Domain"/>
    <property type="match status" value="1"/>
</dbReference>
<dbReference type="InterPro" id="IPR057326">
    <property type="entry name" value="KR_dom"/>
</dbReference>
<dbReference type="GO" id="GO:0004312">
    <property type="term" value="F:fatty acid synthase activity"/>
    <property type="evidence" value="ECO:0007669"/>
    <property type="project" value="TreeGrafter"/>
</dbReference>
<dbReference type="EMBL" id="ABCS01000222">
    <property type="protein sequence ID" value="EDM73532.1"/>
    <property type="molecule type" value="Genomic_DNA"/>
</dbReference>
<dbReference type="PROSITE" id="PS50075">
    <property type="entry name" value="CARRIER"/>
    <property type="match status" value="1"/>
</dbReference>
<name>A6GKS1_9BACT</name>
<dbReference type="InterPro" id="IPR036736">
    <property type="entry name" value="ACP-like_sf"/>
</dbReference>
<dbReference type="InterPro" id="IPR020841">
    <property type="entry name" value="PKS_Beta-ketoAc_synthase_dom"/>
</dbReference>
<dbReference type="Pfam" id="PF00550">
    <property type="entry name" value="PP-binding"/>
    <property type="match status" value="1"/>
</dbReference>
<dbReference type="InterPro" id="IPR014030">
    <property type="entry name" value="Ketoacyl_synth_N"/>
</dbReference>
<dbReference type="Proteomes" id="UP000005801">
    <property type="component" value="Unassembled WGS sequence"/>
</dbReference>
<evidence type="ECO:0000256" key="4">
    <source>
        <dbReference type="ARBA" id="ARBA00054155"/>
    </source>
</evidence>
<sequence>MRPLPVAPAESASPSEGATFISGGTSGLGAALAEHLVRERGVRHMVLASRRGPESPDVDALTERLRALGAESVRVLACDVGEREAVAKALETATSERPLASVVHVAGVLADAPIEGLDAETIARVTRPKVAGAWHLHQLSLELEPQPREFVCFSGAAGMLGGPGQGNYAAANGFLDALAHHRASQGLPALSLAWGLWETGGLLSHLGEADRQRLRKGGLRPIGVREGMALYDAALAQAELLPVVAPIKFDLAKLSQRPNLPALARALVPQSLRQGERTRAKLRFDSSGEALRNELLQLVAAEIAKVLRSSTAIAPDRPLREVGLDSLMAVELRNALQDATDLELPSTLLFDYPTQHALVAAMAEQLEARTTPSLAVPLAAAQSASTLASEEEDPVVIVAMSCRYPGGVADPEGLWRLLDNGVDAIGEFPDDRGWPRDLYHPDPRAPGKSISREGGFIYDSAHFDAGFFGISPREAEAIDPQQRLLLEGSWEALERAQIPPDSLTGSSTGVFVGVMYSDYAGRMFNDLERLEGYLGIGSSASVASGRIAYSLGLTGPAVTVDTACSSSLVALHLARQALLAGECELALAGGVALMATPALFVEFSRQQAMAPDGRCKSFAAQADGAAWSEGMGMLVVERMSSARAKGHPILAVVRSTAVNQDGRSQGLTAPNGPSQRRLLETALRQARLRPTDIDAIEAHGTGTRLGDPIEAQSILAVYGDARPAERPLWLGSIKSNIGHAQSAAAVGGVIKVLLSLEHERLPKTLHVDAPTPHVDWSSGAVSLLTEAQPWPRSERVRRAGVSS</sequence>